<dbReference type="GO" id="GO:0046656">
    <property type="term" value="P:folic acid biosynthetic process"/>
    <property type="evidence" value="ECO:0007669"/>
    <property type="project" value="UniProtKB-KW"/>
</dbReference>
<dbReference type="EC" id="2.7.6.3" evidence="3"/>
<sequence>MKNIYLALGSNIEPRNKYLAKALEALESHRQITIIKKSSVYKTAPVGYIEQADFLNMVIELETSLLPLELLDVCQDIEKQLNRRRKIRFGPRTIDLDILIYNQENRETERLILPHPRMHERAFVLIPLDEIAPNLAIPAADHKYAADYIKTLPESDLKDVQRWTDIDLAEE</sequence>
<reference evidence="10" key="2">
    <citation type="submission" date="2020-09" db="EMBL/GenBank/DDBJ databases">
        <authorList>
            <person name="Sun Q."/>
            <person name="Ohkuma M."/>
        </authorList>
    </citation>
    <scope>NUCLEOTIDE SEQUENCE</scope>
    <source>
        <strain evidence="10">JCM 12580</strain>
    </source>
</reference>
<dbReference type="PANTHER" id="PTHR43071:SF1">
    <property type="entry name" value="2-AMINO-4-HYDROXY-6-HYDROXYMETHYLDIHYDROPTERIDINE PYROPHOSPHOKINASE"/>
    <property type="match status" value="1"/>
</dbReference>
<evidence type="ECO:0000256" key="2">
    <source>
        <dbReference type="ARBA" id="ARBA00005051"/>
    </source>
</evidence>
<evidence type="ECO:0000256" key="3">
    <source>
        <dbReference type="ARBA" id="ARBA00013253"/>
    </source>
</evidence>
<keyword evidence="5" id="KW-0547">Nucleotide-binding</keyword>
<evidence type="ECO:0000256" key="7">
    <source>
        <dbReference type="ARBA" id="ARBA00022840"/>
    </source>
</evidence>
<evidence type="ECO:0000256" key="4">
    <source>
        <dbReference type="ARBA" id="ARBA00022679"/>
    </source>
</evidence>
<dbReference type="PROSITE" id="PS00794">
    <property type="entry name" value="HPPK"/>
    <property type="match status" value="1"/>
</dbReference>
<dbReference type="Gene3D" id="3.30.70.560">
    <property type="entry name" value="7,8-Dihydro-6-hydroxymethylpterin-pyrophosphokinase HPPK"/>
    <property type="match status" value="1"/>
</dbReference>
<dbReference type="InterPro" id="IPR000550">
    <property type="entry name" value="Hppk"/>
</dbReference>
<evidence type="ECO:0000259" key="9">
    <source>
        <dbReference type="PROSITE" id="PS00794"/>
    </source>
</evidence>
<comment type="catalytic activity">
    <reaction evidence="1">
        <text>6-hydroxymethyl-7,8-dihydropterin + ATP = (7,8-dihydropterin-6-yl)methyl diphosphate + AMP + H(+)</text>
        <dbReference type="Rhea" id="RHEA:11412"/>
        <dbReference type="ChEBI" id="CHEBI:15378"/>
        <dbReference type="ChEBI" id="CHEBI:30616"/>
        <dbReference type="ChEBI" id="CHEBI:44841"/>
        <dbReference type="ChEBI" id="CHEBI:72950"/>
        <dbReference type="ChEBI" id="CHEBI:456215"/>
        <dbReference type="EC" id="2.7.6.3"/>
    </reaction>
</comment>
<keyword evidence="4" id="KW-0808">Transferase</keyword>
<proteinExistence type="predicted"/>
<keyword evidence="8" id="KW-0289">Folate biosynthesis</keyword>
<dbReference type="GO" id="GO:0016301">
    <property type="term" value="F:kinase activity"/>
    <property type="evidence" value="ECO:0007669"/>
    <property type="project" value="UniProtKB-KW"/>
</dbReference>
<dbReference type="Proteomes" id="UP000658382">
    <property type="component" value="Unassembled WGS sequence"/>
</dbReference>
<evidence type="ECO:0000313" key="11">
    <source>
        <dbReference type="Proteomes" id="UP000658382"/>
    </source>
</evidence>
<keyword evidence="11" id="KW-1185">Reference proteome</keyword>
<dbReference type="InterPro" id="IPR035907">
    <property type="entry name" value="Hppk_sf"/>
</dbReference>
<dbReference type="GO" id="GO:0003848">
    <property type="term" value="F:2-amino-4-hydroxy-6-hydroxymethyldihydropteridine diphosphokinase activity"/>
    <property type="evidence" value="ECO:0007669"/>
    <property type="project" value="UniProtKB-EC"/>
</dbReference>
<feature type="domain" description="7,8-dihydro-6-hydroxymethylpterin-pyrophosphokinase" evidence="9">
    <location>
        <begin position="88"/>
        <end position="99"/>
    </location>
</feature>
<gene>
    <name evidence="10" type="primary">folK</name>
    <name evidence="10" type="ORF">GCM10007063_24470</name>
</gene>
<keyword evidence="6" id="KW-0418">Kinase</keyword>
<dbReference type="NCBIfam" id="TIGR01498">
    <property type="entry name" value="folK"/>
    <property type="match status" value="1"/>
</dbReference>
<evidence type="ECO:0000256" key="8">
    <source>
        <dbReference type="ARBA" id="ARBA00022909"/>
    </source>
</evidence>
<dbReference type="Pfam" id="PF01288">
    <property type="entry name" value="HPPK"/>
    <property type="match status" value="1"/>
</dbReference>
<dbReference type="CDD" id="cd00483">
    <property type="entry name" value="HPPK"/>
    <property type="match status" value="1"/>
</dbReference>
<name>A0A917PZ74_9BACI</name>
<evidence type="ECO:0000256" key="1">
    <source>
        <dbReference type="ARBA" id="ARBA00000198"/>
    </source>
</evidence>
<evidence type="ECO:0000256" key="6">
    <source>
        <dbReference type="ARBA" id="ARBA00022777"/>
    </source>
</evidence>
<comment type="caution">
    <text evidence="10">The sequence shown here is derived from an EMBL/GenBank/DDBJ whole genome shotgun (WGS) entry which is preliminary data.</text>
</comment>
<evidence type="ECO:0000256" key="5">
    <source>
        <dbReference type="ARBA" id="ARBA00022741"/>
    </source>
</evidence>
<dbReference type="GO" id="GO:0005524">
    <property type="term" value="F:ATP binding"/>
    <property type="evidence" value="ECO:0007669"/>
    <property type="project" value="UniProtKB-KW"/>
</dbReference>
<dbReference type="RefSeq" id="WP_188633391.1">
    <property type="nucleotide sequence ID" value="NZ_BMNQ01000039.1"/>
</dbReference>
<organism evidence="10 11">
    <name type="scientific">Lentibacillus kapialis</name>
    <dbReference type="NCBI Taxonomy" id="340214"/>
    <lineage>
        <taxon>Bacteria</taxon>
        <taxon>Bacillati</taxon>
        <taxon>Bacillota</taxon>
        <taxon>Bacilli</taxon>
        <taxon>Bacillales</taxon>
        <taxon>Bacillaceae</taxon>
        <taxon>Lentibacillus</taxon>
    </lineage>
</organism>
<dbReference type="PANTHER" id="PTHR43071">
    <property type="entry name" value="2-AMINO-4-HYDROXY-6-HYDROXYMETHYLDIHYDROPTERIDINE PYROPHOSPHOKINASE"/>
    <property type="match status" value="1"/>
</dbReference>
<accession>A0A917PZ74</accession>
<evidence type="ECO:0000313" key="10">
    <source>
        <dbReference type="EMBL" id="GGK01252.1"/>
    </source>
</evidence>
<dbReference type="EMBL" id="BMNQ01000039">
    <property type="protein sequence ID" value="GGK01252.1"/>
    <property type="molecule type" value="Genomic_DNA"/>
</dbReference>
<comment type="pathway">
    <text evidence="2">Cofactor biosynthesis; tetrahydrofolate biosynthesis; 2-amino-4-hydroxy-6-hydroxymethyl-7,8-dihydropteridine diphosphate from 7,8-dihydroneopterin triphosphate: step 4/4.</text>
</comment>
<protein>
    <recommendedName>
        <fullName evidence="3">2-amino-4-hydroxy-6-hydroxymethyldihydropteridine diphosphokinase</fullName>
        <ecNumber evidence="3">2.7.6.3</ecNumber>
    </recommendedName>
</protein>
<dbReference type="AlphaFoldDB" id="A0A917PZ74"/>
<keyword evidence="7" id="KW-0067">ATP-binding</keyword>
<dbReference type="SUPFAM" id="SSF55083">
    <property type="entry name" value="6-hydroxymethyl-7,8-dihydropterin pyrophosphokinase, HPPK"/>
    <property type="match status" value="1"/>
</dbReference>
<reference evidence="10" key="1">
    <citation type="journal article" date="2014" name="Int. J. Syst. Evol. Microbiol.">
        <title>Complete genome sequence of Corynebacterium casei LMG S-19264T (=DSM 44701T), isolated from a smear-ripened cheese.</title>
        <authorList>
            <consortium name="US DOE Joint Genome Institute (JGI-PGF)"/>
            <person name="Walter F."/>
            <person name="Albersmeier A."/>
            <person name="Kalinowski J."/>
            <person name="Ruckert C."/>
        </authorList>
    </citation>
    <scope>NUCLEOTIDE SEQUENCE</scope>
    <source>
        <strain evidence="10">JCM 12580</strain>
    </source>
</reference>